<dbReference type="PROSITE" id="PS00963">
    <property type="entry name" value="RIBOSOMAL_S2_2"/>
    <property type="match status" value="1"/>
</dbReference>
<sequence length="245" mass="27767">MGVVQMKQLLEAGVHFGHQTRRWNPKMAEYIFTERNGIYIIDLQKTVKMIEEAYYFTRDVAAEGGSVLFVGTKKQAQEAIKEEAERTGMYYVNARWLGGMLTNFKTIKKRISRLFQLDKMAEDGTMELLPKKEVIKLNLEKERLEKFLGGIKNMQNLPSAMFVVDPRKEKNAIAEAHKLGIPVIAIVDTNCDPEEADYPIPGNDDAIRAVKLIVSTIGNAILEGKQGEQMEETQNEEVTLDVLDE</sequence>
<feature type="compositionally biased region" description="Acidic residues" evidence="7">
    <location>
        <begin position="229"/>
        <end position="245"/>
    </location>
</feature>
<dbReference type="PANTHER" id="PTHR12534:SF0">
    <property type="entry name" value="SMALL RIBOSOMAL SUBUNIT PROTEIN US2M"/>
    <property type="match status" value="1"/>
</dbReference>
<proteinExistence type="inferred from homology"/>
<keyword evidence="3 5" id="KW-0687">Ribonucleoprotein</keyword>
<dbReference type="Gene3D" id="3.40.50.10490">
    <property type="entry name" value="Glucose-6-phosphate isomerase like protein, domain 1"/>
    <property type="match status" value="1"/>
</dbReference>
<name>A0A2K9P0L3_9FIRM</name>
<dbReference type="GeneID" id="98062045"/>
<dbReference type="SUPFAM" id="SSF52313">
    <property type="entry name" value="Ribosomal protein S2"/>
    <property type="match status" value="1"/>
</dbReference>
<dbReference type="EMBL" id="CP020991">
    <property type="protein sequence ID" value="AUO18800.1"/>
    <property type="molecule type" value="Genomic_DNA"/>
</dbReference>
<dbReference type="FunFam" id="1.10.287.610:FF:000001">
    <property type="entry name" value="30S ribosomal protein S2"/>
    <property type="match status" value="1"/>
</dbReference>
<dbReference type="NCBIfam" id="TIGR01011">
    <property type="entry name" value="rpsB_bact"/>
    <property type="match status" value="1"/>
</dbReference>
<dbReference type="RefSeq" id="WP_102365052.1">
    <property type="nucleotide sequence ID" value="NZ_CP020991.1"/>
</dbReference>
<evidence type="ECO:0000256" key="2">
    <source>
        <dbReference type="ARBA" id="ARBA00022980"/>
    </source>
</evidence>
<dbReference type="InterPro" id="IPR023591">
    <property type="entry name" value="Ribosomal_uS2_flav_dom_sf"/>
</dbReference>
<evidence type="ECO:0000256" key="4">
    <source>
        <dbReference type="ARBA" id="ARBA00035256"/>
    </source>
</evidence>
<dbReference type="PROSITE" id="PS00962">
    <property type="entry name" value="RIBOSOMAL_S2_1"/>
    <property type="match status" value="1"/>
</dbReference>
<evidence type="ECO:0000256" key="3">
    <source>
        <dbReference type="ARBA" id="ARBA00023274"/>
    </source>
</evidence>
<evidence type="ECO:0000256" key="5">
    <source>
        <dbReference type="HAMAP-Rule" id="MF_00291"/>
    </source>
</evidence>
<gene>
    <name evidence="5" type="primary">rpsB</name>
    <name evidence="8" type="ORF">B9O19_00617</name>
</gene>
<dbReference type="GO" id="GO:0022627">
    <property type="term" value="C:cytosolic small ribosomal subunit"/>
    <property type="evidence" value="ECO:0007669"/>
    <property type="project" value="TreeGrafter"/>
</dbReference>
<protein>
    <recommendedName>
        <fullName evidence="4 5">Small ribosomal subunit protein uS2</fullName>
    </recommendedName>
</protein>
<evidence type="ECO:0000256" key="1">
    <source>
        <dbReference type="ARBA" id="ARBA00006242"/>
    </source>
</evidence>
<dbReference type="CDD" id="cd01425">
    <property type="entry name" value="RPS2"/>
    <property type="match status" value="1"/>
</dbReference>
<dbReference type="InterPro" id="IPR001865">
    <property type="entry name" value="Ribosomal_uS2"/>
</dbReference>
<evidence type="ECO:0000313" key="9">
    <source>
        <dbReference type="Proteomes" id="UP000235589"/>
    </source>
</evidence>
<evidence type="ECO:0000256" key="6">
    <source>
        <dbReference type="RuleBase" id="RU003631"/>
    </source>
</evidence>
<dbReference type="HAMAP" id="MF_00291_B">
    <property type="entry name" value="Ribosomal_uS2_B"/>
    <property type="match status" value="1"/>
</dbReference>
<dbReference type="OrthoDB" id="9808036at2"/>
<feature type="region of interest" description="Disordered" evidence="7">
    <location>
        <begin position="226"/>
        <end position="245"/>
    </location>
</feature>
<dbReference type="AlphaFoldDB" id="A0A2K9P0L3"/>
<dbReference type="InterPro" id="IPR005706">
    <property type="entry name" value="Ribosomal_uS2_bac/mit/plastid"/>
</dbReference>
<evidence type="ECO:0000313" key="8">
    <source>
        <dbReference type="EMBL" id="AUO18800.1"/>
    </source>
</evidence>
<dbReference type="InterPro" id="IPR018130">
    <property type="entry name" value="Ribosomal_uS2_CS"/>
</dbReference>
<dbReference type="PRINTS" id="PR00395">
    <property type="entry name" value="RIBOSOMALS2"/>
</dbReference>
<dbReference type="Pfam" id="PF00318">
    <property type="entry name" value="Ribosomal_S2"/>
    <property type="match status" value="1"/>
</dbReference>
<dbReference type="Gene3D" id="1.10.287.610">
    <property type="entry name" value="Helix hairpin bin"/>
    <property type="match status" value="1"/>
</dbReference>
<dbReference type="KEGG" id="mpec:B9O19_00617"/>
<keyword evidence="2 5" id="KW-0689">Ribosomal protein</keyword>
<dbReference type="PANTHER" id="PTHR12534">
    <property type="entry name" value="30S RIBOSOMAL PROTEIN S2 PROKARYOTIC AND ORGANELLAR"/>
    <property type="match status" value="1"/>
</dbReference>
<comment type="similarity">
    <text evidence="1 5 6">Belongs to the universal ribosomal protein uS2 family.</text>
</comment>
<reference evidence="8 9" key="1">
    <citation type="submission" date="2017-04" db="EMBL/GenBank/DDBJ databases">
        <title>Monoglobus pectinilyticus 14 draft genome.</title>
        <authorList>
            <person name="Kim C."/>
            <person name="Rosendale D.I."/>
            <person name="Kelly W.J."/>
            <person name="Tannock G.W."/>
            <person name="Patchett M.L."/>
            <person name="Jordens J.Z."/>
        </authorList>
    </citation>
    <scope>NUCLEOTIDE SEQUENCE [LARGE SCALE GENOMIC DNA]</scope>
    <source>
        <strain evidence="8 9">14</strain>
    </source>
</reference>
<dbReference type="Proteomes" id="UP000235589">
    <property type="component" value="Chromosome"/>
</dbReference>
<accession>A0A2K9P0L3</accession>
<dbReference type="GO" id="GO:0003735">
    <property type="term" value="F:structural constituent of ribosome"/>
    <property type="evidence" value="ECO:0007669"/>
    <property type="project" value="InterPro"/>
</dbReference>
<organism evidence="8 9">
    <name type="scientific">Monoglobus pectinilyticus</name>
    <dbReference type="NCBI Taxonomy" id="1981510"/>
    <lineage>
        <taxon>Bacteria</taxon>
        <taxon>Bacillati</taxon>
        <taxon>Bacillota</taxon>
        <taxon>Clostridia</taxon>
        <taxon>Monoglobales</taxon>
        <taxon>Monoglobaceae</taxon>
        <taxon>Monoglobus</taxon>
    </lineage>
</organism>
<dbReference type="GO" id="GO:0006412">
    <property type="term" value="P:translation"/>
    <property type="evidence" value="ECO:0007669"/>
    <property type="project" value="UniProtKB-UniRule"/>
</dbReference>
<keyword evidence="9" id="KW-1185">Reference proteome</keyword>
<evidence type="ECO:0000256" key="7">
    <source>
        <dbReference type="SAM" id="MobiDB-lite"/>
    </source>
</evidence>